<evidence type="ECO:0000256" key="2">
    <source>
        <dbReference type="ARBA" id="ARBA00004613"/>
    </source>
</evidence>
<dbReference type="GO" id="GO:0005886">
    <property type="term" value="C:plasma membrane"/>
    <property type="evidence" value="ECO:0007669"/>
    <property type="project" value="UniProtKB-SubCell"/>
</dbReference>
<feature type="transmembrane region" description="Helical" evidence="12">
    <location>
        <begin position="12"/>
        <end position="33"/>
    </location>
</feature>
<sequence>MESKEVYKRQVISISCITIGISLLGTLCVALYYRNKRRREKLQAHLKVSCSLKTPNVGLAPALSSKSSPRLLNGLQIQKCCKDPGSSPPHGGAVSASGLLQNSPVPPSYPKAPPTKKMRSSSLSNTPGQRNRLTHPRRTPAISRGRLNPIGGSRDPSHAYQHLQEMEDSEKEVQSLTVCNCGKAGSGHLQDGNFDAQQGDRGLDRWEDEGVQFTHLERATQLHQAPPLSLRTCSVPIIPSFQGQDVTSCMQENSLAEGDKINPQGRCPPTTSIATGYCGLRRDGEEGPGEVLWALPQANRKQEDKPECLLSPARGGAEGRVQNELSRSGLEDCSGPVKHSRACSQPYQ</sequence>
<keyword evidence="7 12" id="KW-1133">Transmembrane helix</keyword>
<dbReference type="GO" id="GO:0045499">
    <property type="term" value="F:chemorepellent activity"/>
    <property type="evidence" value="ECO:0007669"/>
    <property type="project" value="TreeGrafter"/>
</dbReference>
<dbReference type="GO" id="GO:0008083">
    <property type="term" value="F:growth factor activity"/>
    <property type="evidence" value="ECO:0007669"/>
    <property type="project" value="UniProtKB-KW"/>
</dbReference>
<protein>
    <submittedName>
        <fullName evidence="13">Uncharacterized protein</fullName>
    </submittedName>
</protein>
<dbReference type="GO" id="GO:0035556">
    <property type="term" value="P:intracellular signal transduction"/>
    <property type="evidence" value="ECO:0007669"/>
    <property type="project" value="TreeGrafter"/>
</dbReference>
<accession>A0A9Q1DZE7</accession>
<evidence type="ECO:0000256" key="3">
    <source>
        <dbReference type="ARBA" id="ARBA00022475"/>
    </source>
</evidence>
<evidence type="ECO:0000256" key="5">
    <source>
        <dbReference type="ARBA" id="ARBA00022536"/>
    </source>
</evidence>
<gene>
    <name evidence="13" type="ORF">COCON_G00034480</name>
</gene>
<feature type="region of interest" description="Disordered" evidence="11">
    <location>
        <begin position="82"/>
        <end position="159"/>
    </location>
</feature>
<evidence type="ECO:0000256" key="8">
    <source>
        <dbReference type="ARBA" id="ARBA00023030"/>
    </source>
</evidence>
<keyword evidence="10" id="KW-1015">Disulfide bond</keyword>
<evidence type="ECO:0000313" key="13">
    <source>
        <dbReference type="EMBL" id="KAJ8284598.1"/>
    </source>
</evidence>
<feature type="compositionally biased region" description="Polar residues" evidence="11">
    <location>
        <begin position="120"/>
        <end position="131"/>
    </location>
</feature>
<dbReference type="GO" id="GO:0007399">
    <property type="term" value="P:nervous system development"/>
    <property type="evidence" value="ECO:0007669"/>
    <property type="project" value="InterPro"/>
</dbReference>
<keyword evidence="8" id="KW-0339">Growth factor</keyword>
<organism evidence="13 14">
    <name type="scientific">Conger conger</name>
    <name type="common">Conger eel</name>
    <name type="synonym">Muraena conger</name>
    <dbReference type="NCBI Taxonomy" id="82655"/>
    <lineage>
        <taxon>Eukaryota</taxon>
        <taxon>Metazoa</taxon>
        <taxon>Chordata</taxon>
        <taxon>Craniata</taxon>
        <taxon>Vertebrata</taxon>
        <taxon>Euteleostomi</taxon>
        <taxon>Actinopterygii</taxon>
        <taxon>Neopterygii</taxon>
        <taxon>Teleostei</taxon>
        <taxon>Anguilliformes</taxon>
        <taxon>Congridae</taxon>
        <taxon>Conger</taxon>
    </lineage>
</organism>
<evidence type="ECO:0000256" key="9">
    <source>
        <dbReference type="ARBA" id="ARBA00023136"/>
    </source>
</evidence>
<evidence type="ECO:0000256" key="6">
    <source>
        <dbReference type="ARBA" id="ARBA00022692"/>
    </source>
</evidence>
<dbReference type="OrthoDB" id="9939684at2759"/>
<evidence type="ECO:0000313" key="14">
    <source>
        <dbReference type="Proteomes" id="UP001152803"/>
    </source>
</evidence>
<dbReference type="EMBL" id="JAFJMO010000002">
    <property type="protein sequence ID" value="KAJ8284598.1"/>
    <property type="molecule type" value="Genomic_DNA"/>
</dbReference>
<keyword evidence="14" id="KW-1185">Reference proteome</keyword>
<comment type="caution">
    <text evidence="13">The sequence shown here is derived from an EMBL/GenBank/DDBJ whole genome shotgun (WGS) entry which is preliminary data.</text>
</comment>
<evidence type="ECO:0000256" key="4">
    <source>
        <dbReference type="ARBA" id="ARBA00022525"/>
    </source>
</evidence>
<reference evidence="13" key="1">
    <citation type="journal article" date="2023" name="Science">
        <title>Genome structures resolve the early diversification of teleost fishes.</title>
        <authorList>
            <person name="Parey E."/>
            <person name="Louis A."/>
            <person name="Montfort J."/>
            <person name="Bouchez O."/>
            <person name="Roques C."/>
            <person name="Iampietro C."/>
            <person name="Lluch J."/>
            <person name="Castinel A."/>
            <person name="Donnadieu C."/>
            <person name="Desvignes T."/>
            <person name="Floi Bucao C."/>
            <person name="Jouanno E."/>
            <person name="Wen M."/>
            <person name="Mejri S."/>
            <person name="Dirks R."/>
            <person name="Jansen H."/>
            <person name="Henkel C."/>
            <person name="Chen W.J."/>
            <person name="Zahm M."/>
            <person name="Cabau C."/>
            <person name="Klopp C."/>
            <person name="Thompson A.W."/>
            <person name="Robinson-Rechavi M."/>
            <person name="Braasch I."/>
            <person name="Lecointre G."/>
            <person name="Bobe J."/>
            <person name="Postlethwait J.H."/>
            <person name="Berthelot C."/>
            <person name="Roest Crollius H."/>
            <person name="Guiguen Y."/>
        </authorList>
    </citation>
    <scope>NUCLEOTIDE SEQUENCE</scope>
    <source>
        <strain evidence="13">Concon-B</strain>
    </source>
</reference>
<comment type="subcellular location">
    <subcellularLocation>
        <location evidence="1">Cell membrane</location>
        <topology evidence="1">Single-pass type I membrane protein</topology>
    </subcellularLocation>
    <subcellularLocation>
        <location evidence="2">Secreted</location>
    </subcellularLocation>
</comment>
<dbReference type="PANTHER" id="PTHR11100">
    <property type="entry name" value="HEREGULIN-NEUREGULIN FAMILY MEMBER"/>
    <property type="match status" value="1"/>
</dbReference>
<evidence type="ECO:0000256" key="10">
    <source>
        <dbReference type="ARBA" id="ARBA00023157"/>
    </source>
</evidence>
<keyword evidence="6 12" id="KW-0812">Transmembrane</keyword>
<evidence type="ECO:0000256" key="7">
    <source>
        <dbReference type="ARBA" id="ARBA00022989"/>
    </source>
</evidence>
<dbReference type="GO" id="GO:0048513">
    <property type="term" value="P:animal organ development"/>
    <property type="evidence" value="ECO:0007669"/>
    <property type="project" value="TreeGrafter"/>
</dbReference>
<dbReference type="GO" id="GO:0005615">
    <property type="term" value="C:extracellular space"/>
    <property type="evidence" value="ECO:0007669"/>
    <property type="project" value="TreeGrafter"/>
</dbReference>
<keyword evidence="5" id="KW-0245">EGF-like domain</keyword>
<dbReference type="Proteomes" id="UP001152803">
    <property type="component" value="Unassembled WGS sequence"/>
</dbReference>
<name>A0A9Q1DZE7_CONCO</name>
<keyword evidence="3" id="KW-1003">Cell membrane</keyword>
<evidence type="ECO:0000256" key="12">
    <source>
        <dbReference type="SAM" id="Phobius"/>
    </source>
</evidence>
<keyword evidence="4" id="KW-0964">Secreted</keyword>
<evidence type="ECO:0000256" key="1">
    <source>
        <dbReference type="ARBA" id="ARBA00004251"/>
    </source>
</evidence>
<proteinExistence type="predicted"/>
<dbReference type="InterPro" id="IPR040180">
    <property type="entry name" value="Neuregulin"/>
</dbReference>
<evidence type="ECO:0000256" key="11">
    <source>
        <dbReference type="SAM" id="MobiDB-lite"/>
    </source>
</evidence>
<feature type="region of interest" description="Disordered" evidence="11">
    <location>
        <begin position="298"/>
        <end position="348"/>
    </location>
</feature>
<feature type="compositionally biased region" description="Pro residues" evidence="11">
    <location>
        <begin position="104"/>
        <end position="113"/>
    </location>
</feature>
<keyword evidence="9 12" id="KW-0472">Membrane</keyword>
<dbReference type="AlphaFoldDB" id="A0A9Q1DZE7"/>
<dbReference type="PANTHER" id="PTHR11100:SF18">
    <property type="entry name" value="PRO-NEUREGULIN-3, MEMBRANE-BOUND ISOFORM"/>
    <property type="match status" value="1"/>
</dbReference>